<dbReference type="Gene3D" id="2.40.160.20">
    <property type="match status" value="1"/>
</dbReference>
<evidence type="ECO:0000256" key="6">
    <source>
        <dbReference type="SAM" id="SignalP"/>
    </source>
</evidence>
<keyword evidence="2 6" id="KW-0732">Signal</keyword>
<evidence type="ECO:0000313" key="8">
    <source>
        <dbReference type="EMBL" id="EKS43101.1"/>
    </source>
</evidence>
<gene>
    <name evidence="8" type="ORF">BbINS_05722</name>
</gene>
<dbReference type="RefSeq" id="WP_005767896.1">
    <property type="nucleotide sequence ID" value="NZ_AMQK01000019.1"/>
</dbReference>
<feature type="chain" id="PRO_5047519552" evidence="6">
    <location>
        <begin position="23"/>
        <end position="284"/>
    </location>
</feature>
<dbReference type="InterPro" id="IPR027385">
    <property type="entry name" value="Beta-barrel_OMP"/>
</dbReference>
<keyword evidence="9" id="KW-1185">Reference proteome</keyword>
<evidence type="ECO:0000256" key="4">
    <source>
        <dbReference type="ARBA" id="ARBA00023237"/>
    </source>
</evidence>
<feature type="domain" description="Outer membrane protein beta-barrel" evidence="7">
    <location>
        <begin position="41"/>
        <end position="284"/>
    </location>
</feature>
<accession>A0ABN0IGH2</accession>
<comment type="subcellular location">
    <subcellularLocation>
        <location evidence="1">Cell outer membrane</location>
    </subcellularLocation>
</comment>
<comment type="similarity">
    <text evidence="5">Belongs to the Omp25/RopB family.</text>
</comment>
<dbReference type="GeneID" id="4684298"/>
<keyword evidence="3" id="KW-0472">Membrane</keyword>
<dbReference type="EMBL" id="AMQK01000019">
    <property type="protein sequence ID" value="EKS43101.1"/>
    <property type="molecule type" value="Genomic_DNA"/>
</dbReference>
<evidence type="ECO:0000256" key="5">
    <source>
        <dbReference type="ARBA" id="ARBA00038306"/>
    </source>
</evidence>
<dbReference type="SUPFAM" id="SSF56925">
    <property type="entry name" value="OMPA-like"/>
    <property type="match status" value="1"/>
</dbReference>
<evidence type="ECO:0000259" key="7">
    <source>
        <dbReference type="Pfam" id="PF13505"/>
    </source>
</evidence>
<dbReference type="InterPro" id="IPR051692">
    <property type="entry name" value="OMP-like"/>
</dbReference>
<feature type="signal peptide" evidence="6">
    <location>
        <begin position="1"/>
        <end position="22"/>
    </location>
</feature>
<reference evidence="8 9" key="1">
    <citation type="journal article" date="2013" name="Genome Announc.">
        <title>Whole Genome Sequencing and Comparative Analysis of Bartonella bacilliformis Strain INS, the Causative Agent of Carrion's Disease.</title>
        <authorList>
            <person name="Tarazona D."/>
            <person name="Padilla C."/>
            <person name="Caceres O."/>
            <person name="Montenegro J.D."/>
            <person name="Bailon H."/>
            <person name="Ventura G."/>
            <person name="Mendoza G."/>
            <person name="Anaya E."/>
            <person name="Guio H."/>
        </authorList>
    </citation>
    <scope>NUCLEOTIDE SEQUENCE [LARGE SCALE GENOMIC DNA]</scope>
    <source>
        <strain evidence="8 9">INS</strain>
    </source>
</reference>
<dbReference type="InterPro" id="IPR011250">
    <property type="entry name" value="OMP/PagP_B-barrel"/>
</dbReference>
<evidence type="ECO:0000256" key="2">
    <source>
        <dbReference type="ARBA" id="ARBA00022729"/>
    </source>
</evidence>
<evidence type="ECO:0000313" key="9">
    <source>
        <dbReference type="Proteomes" id="UP000009359"/>
    </source>
</evidence>
<keyword evidence="4" id="KW-0998">Cell outer membrane</keyword>
<protein>
    <submittedName>
        <fullName evidence="8">Omp25/ropB family outer membrane protein</fullName>
    </submittedName>
</protein>
<evidence type="ECO:0000256" key="1">
    <source>
        <dbReference type="ARBA" id="ARBA00004442"/>
    </source>
</evidence>
<sequence>MKMRYLSVLFGITLGSSSVVNAADVVVINKTEEEAPASSSVFTPADLSWTGVYLGGQISGFSSKVDIDRYSDNTWSSVEKSLLPEISGFSGGLYVGSNIDLGEGFILGVETDALWSNTGDKKTLPTKKVGAAHRLEAAERNREDEVVQERRVAAANNSAKAPEANVRMTGEYALRQQWIGATRARVGFAVERFMPYVTGGLAYGQLRGVNLLALATNNTENSEKEEKLMVGYAVGAGLDFAVSSNIFLRTEYRFSDLGKKKFANEKIEVNYKINDFRVGVAYKF</sequence>
<dbReference type="Pfam" id="PF13505">
    <property type="entry name" value="OMP_b-brl"/>
    <property type="match status" value="1"/>
</dbReference>
<evidence type="ECO:0000256" key="3">
    <source>
        <dbReference type="ARBA" id="ARBA00023136"/>
    </source>
</evidence>
<comment type="caution">
    <text evidence="8">The sequence shown here is derived from an EMBL/GenBank/DDBJ whole genome shotgun (WGS) entry which is preliminary data.</text>
</comment>
<dbReference type="Proteomes" id="UP000009359">
    <property type="component" value="Unassembled WGS sequence"/>
</dbReference>
<name>A0ABN0IGH2_BARBA</name>
<dbReference type="PANTHER" id="PTHR34001:SF3">
    <property type="entry name" value="BLL7405 PROTEIN"/>
    <property type="match status" value="1"/>
</dbReference>
<organism evidence="8 9">
    <name type="scientific">Bartonella bacilliformis INS</name>
    <dbReference type="NCBI Taxonomy" id="1206782"/>
    <lineage>
        <taxon>Bacteria</taxon>
        <taxon>Pseudomonadati</taxon>
        <taxon>Pseudomonadota</taxon>
        <taxon>Alphaproteobacteria</taxon>
        <taxon>Hyphomicrobiales</taxon>
        <taxon>Bartonellaceae</taxon>
        <taxon>Bartonella</taxon>
    </lineage>
</organism>
<dbReference type="PANTHER" id="PTHR34001">
    <property type="entry name" value="BLL7405 PROTEIN"/>
    <property type="match status" value="1"/>
</dbReference>
<proteinExistence type="inferred from homology"/>